<dbReference type="RefSeq" id="WP_171095617.1">
    <property type="nucleotide sequence ID" value="NZ_CP053069.1"/>
</dbReference>
<dbReference type="PANTHER" id="PTHR32114">
    <property type="entry name" value="ABC TRANSPORTER ABCH.3"/>
    <property type="match status" value="1"/>
</dbReference>
<organism evidence="3 4">
    <name type="scientific">Usitatibacter rugosus</name>
    <dbReference type="NCBI Taxonomy" id="2732067"/>
    <lineage>
        <taxon>Bacteria</taxon>
        <taxon>Pseudomonadati</taxon>
        <taxon>Pseudomonadota</taxon>
        <taxon>Betaproteobacteria</taxon>
        <taxon>Nitrosomonadales</taxon>
        <taxon>Usitatibacteraceae</taxon>
        <taxon>Usitatibacter</taxon>
    </lineage>
</organism>
<dbReference type="SUPFAM" id="SSF52540">
    <property type="entry name" value="P-loop containing nucleoside triphosphate hydrolases"/>
    <property type="match status" value="1"/>
</dbReference>
<dbReference type="EMBL" id="CP053069">
    <property type="protein sequence ID" value="QJR12955.1"/>
    <property type="molecule type" value="Genomic_DNA"/>
</dbReference>
<feature type="domain" description="RecF/RecN/SMC N-terminal" evidence="2">
    <location>
        <begin position="6"/>
        <end position="764"/>
    </location>
</feature>
<proteinExistence type="predicted"/>
<evidence type="ECO:0000313" key="3">
    <source>
        <dbReference type="EMBL" id="QJR12955.1"/>
    </source>
</evidence>
<keyword evidence="4" id="KW-1185">Reference proteome</keyword>
<dbReference type="AlphaFoldDB" id="A0A6M4H0T0"/>
<dbReference type="InterPro" id="IPR003395">
    <property type="entry name" value="RecF/RecN/SMC_N"/>
</dbReference>
<feature type="coiled-coil region" evidence="1">
    <location>
        <begin position="575"/>
        <end position="609"/>
    </location>
</feature>
<evidence type="ECO:0000259" key="2">
    <source>
        <dbReference type="Pfam" id="PF02463"/>
    </source>
</evidence>
<dbReference type="PANTHER" id="PTHR32114:SF2">
    <property type="entry name" value="ABC TRANSPORTER ABCH.3"/>
    <property type="match status" value="1"/>
</dbReference>
<feature type="coiled-coil region" evidence="1">
    <location>
        <begin position="350"/>
        <end position="377"/>
    </location>
</feature>
<keyword evidence="1" id="KW-0175">Coiled coil</keyword>
<name>A0A6M4H0T0_9PROT</name>
<dbReference type="KEGG" id="uru:DSM104443_04049"/>
<dbReference type="InterPro" id="IPR027417">
    <property type="entry name" value="P-loop_NTPase"/>
</dbReference>
<sequence>MSSARLKSLSITNFRSIRGTINVPLDAPVVLIHGQNGTGKTSLLSALELALTGRVQSFQRIDVNYAAHLIHKEAQSASVKAACENYGNDTQWGVATIDSDGITATPLLSSDDSHHYGERCFLAQATLGRLLELYEGGSARQSETPLTRFVKDLLGLDHLDALIDGLHDAGDVRRLKGTVPRYWEVREDIPEIGKRSVASQKELAELRVRMAAFRTSLDPILVGMAISVPAEMPLEELARLLGSANEDAPLQELAGLQREVSSAREQWNVLVPTDSQAEIVALEVEAKRTEARFREWELGPGREVEALKTKVRSVLPSIEHSDLISTPWHLSWASVVRREMEERASALSQSKGLDERIAQLAQEIAQAKARDQALEGQLNQLAISSGPLAQSLSEILTHIQSDECPVCMRDFKEKSDLPLHAFVANRVAALSENASRIQEISRARALSRSASSALDRELAALSSRQLNQSATDTLKSVQATFAELLSALAGIGTIAAEGTAIGEAALVAARRLSERRHRDQMATAIRSVVDRVGALLGLQELGASETIDAALGRFDAVISARKQRLLRSQQDRREASRLVSNLTDLRDRAGRLELEVAQFEQRLTRLIASKHNADAAVESAKALARGARETKANIVRRVFNESLNTLWKDLFVRLAPEEPFVPSFAVPPDASGSVEAILETRYRNGGIGGNPREMLSAGNLNTAALTLFLALHLSVDAHLPWLVIDDPVQSMDEVHIAQFAALLRTLSKQHGRQVVIAVHEKPLFDYLSLELSPAFQNDRLITIELARNASGETVLKYEPIVWHRDSWLTAA</sequence>
<dbReference type="Proteomes" id="UP000501534">
    <property type="component" value="Chromosome"/>
</dbReference>
<gene>
    <name evidence="3" type="primary">recF</name>
    <name evidence="3" type="ORF">DSM104443_04049</name>
</gene>
<accession>A0A6M4H0T0</accession>
<evidence type="ECO:0000256" key="1">
    <source>
        <dbReference type="SAM" id="Coils"/>
    </source>
</evidence>
<protein>
    <submittedName>
        <fullName evidence="3">DNA replication and repair protein RecF</fullName>
    </submittedName>
</protein>
<dbReference type="Gene3D" id="3.40.50.300">
    <property type="entry name" value="P-loop containing nucleotide triphosphate hydrolases"/>
    <property type="match status" value="2"/>
</dbReference>
<reference evidence="3 4" key="1">
    <citation type="submission" date="2020-04" db="EMBL/GenBank/DDBJ databases">
        <title>Usitatibacter rugosus gen. nov., sp. nov. and Usitatibacter palustris sp. nov., novel members of Usitatibacteraceae fam. nov. within the order Nitrosomonadales isolated from soil.</title>
        <authorList>
            <person name="Huber K.J."/>
            <person name="Neumann-Schaal M."/>
            <person name="Geppert A."/>
            <person name="Luckner M."/>
            <person name="Wanner G."/>
            <person name="Overmann J."/>
        </authorList>
    </citation>
    <scope>NUCLEOTIDE SEQUENCE [LARGE SCALE GENOMIC DNA]</scope>
    <source>
        <strain evidence="3 4">0125_3</strain>
    </source>
</reference>
<dbReference type="Pfam" id="PF02463">
    <property type="entry name" value="SMC_N"/>
    <property type="match status" value="1"/>
</dbReference>
<evidence type="ECO:0000313" key="4">
    <source>
        <dbReference type="Proteomes" id="UP000501534"/>
    </source>
</evidence>